<protein>
    <recommendedName>
        <fullName evidence="6">Flp pilus-assembly TadG-like N-terminal domain-containing protein</fullName>
    </recommendedName>
</protein>
<keyword evidence="5" id="KW-1185">Reference proteome</keyword>
<dbReference type="Proteomes" id="UP001527099">
    <property type="component" value="Unassembled WGS sequence"/>
</dbReference>
<evidence type="ECO:0000256" key="1">
    <source>
        <dbReference type="SAM" id="Coils"/>
    </source>
</evidence>
<comment type="caution">
    <text evidence="4">The sequence shown here is derived from an EMBL/GenBank/DDBJ whole genome shotgun (WGS) entry which is preliminary data.</text>
</comment>
<dbReference type="EMBL" id="JAMDMX010000025">
    <property type="protein sequence ID" value="MCY9692975.1"/>
    <property type="molecule type" value="Genomic_DNA"/>
</dbReference>
<proteinExistence type="predicted"/>
<sequence>MREFVRSERGAVSVYLILIIVPIFLFQAVLIDFARMKLAEKETETAVKAATRSVMSSYDKELQAMGLYGLGISQDKTDALFRNVFASNLSSQVSAGAFHYVDTRPVEKGMRVTPVYTLASHVIFERQVLEDMKIKAPIEFTLEITDKFRKSGTKAPFHLGSQFSKEAAEIEKLMDQRESALDEAWQSSEELIEKISKNHAYYQKRIKELDELAAQIGIHTVDEVRNEIENVKNQLRSIQDSIRDLDISIAALSQAGPDGVAGIQALAASKQLLASQAQVVAQKLNELEALLQLIIKYAALLAATKLEVQAKGSEIGQFQQTIEPILRLAKQRNDEIRTKLSGINQSSVSGTQGGTSGVYEVFQNVPVMGDEYFYRYQTAIASITSLFTAFQEVINSVYLYTSDNTSKANLANNAYFSESSEFHKQQSVLEKTRMDKNEATSANKRQQKNKIQAILDQAKQSIGSCSLLSTISTDNELYSRVQGDAGQTAGEKGLYQKYREANAQDTTIGSEIAYDLEKPEPVSFKAMGMLEAFNNAAESMRNELYVNEFALTKFNYRTYGLEKDPAGQPKLSNELVNPGSHKLANQEVEYLLYGFSSCGANISSAYAEMFAFRMAIRTVEALLDPKKELLGIGSPLLVFLAAAAEGAMEAFQDMNKLTKGESVELSAKITTSALSLTYKDYLRIFLLLHSNNSKLMARMQALIELETGKDLVQETTYIQGNGSSEVRLWFIPQIMKLLDGTGLLGCKVQGNRCRFSSTSAVAY</sequence>
<keyword evidence="3" id="KW-1133">Transmembrane helix</keyword>
<keyword evidence="3" id="KW-0812">Transmembrane</keyword>
<dbReference type="RefSeq" id="WP_268614547.1">
    <property type="nucleotide sequence ID" value="NZ_JAMDMX010000025.1"/>
</dbReference>
<keyword evidence="1" id="KW-0175">Coiled coil</keyword>
<accession>A0ABT4G9W3</accession>
<feature type="coiled-coil region" evidence="1">
    <location>
        <begin position="221"/>
        <end position="248"/>
    </location>
</feature>
<keyword evidence="3" id="KW-0472">Membrane</keyword>
<gene>
    <name evidence="4" type="ORF">M5X19_08710</name>
</gene>
<evidence type="ECO:0000256" key="2">
    <source>
        <dbReference type="SAM" id="MobiDB-lite"/>
    </source>
</evidence>
<feature type="compositionally biased region" description="Basic and acidic residues" evidence="2">
    <location>
        <begin position="427"/>
        <end position="438"/>
    </location>
</feature>
<evidence type="ECO:0008006" key="6">
    <source>
        <dbReference type="Google" id="ProtNLM"/>
    </source>
</evidence>
<evidence type="ECO:0000313" key="5">
    <source>
        <dbReference type="Proteomes" id="UP001527099"/>
    </source>
</evidence>
<feature type="region of interest" description="Disordered" evidence="2">
    <location>
        <begin position="427"/>
        <end position="447"/>
    </location>
</feature>
<name>A0ABT4G9W3_9BACL</name>
<organism evidence="4 5">
    <name type="scientific">Paenibacillus alginolyticus</name>
    <dbReference type="NCBI Taxonomy" id="59839"/>
    <lineage>
        <taxon>Bacteria</taxon>
        <taxon>Bacillati</taxon>
        <taxon>Bacillota</taxon>
        <taxon>Bacilli</taxon>
        <taxon>Bacillales</taxon>
        <taxon>Paenibacillaceae</taxon>
        <taxon>Paenibacillus</taxon>
    </lineage>
</organism>
<evidence type="ECO:0000256" key="3">
    <source>
        <dbReference type="SAM" id="Phobius"/>
    </source>
</evidence>
<evidence type="ECO:0000313" key="4">
    <source>
        <dbReference type="EMBL" id="MCY9692975.1"/>
    </source>
</evidence>
<reference evidence="4 5" key="1">
    <citation type="submission" date="2022-05" db="EMBL/GenBank/DDBJ databases">
        <title>Genome Sequencing of Bee-Associated Microbes.</title>
        <authorList>
            <person name="Dunlap C."/>
        </authorList>
    </citation>
    <scope>NUCLEOTIDE SEQUENCE [LARGE SCALE GENOMIC DNA]</scope>
    <source>
        <strain evidence="4 5">NRRL B-14421</strain>
    </source>
</reference>
<feature type="transmembrane region" description="Helical" evidence="3">
    <location>
        <begin position="12"/>
        <end position="31"/>
    </location>
</feature>